<sequence>MPGSVRSMGPGQLHVEWRLADYLSGVRPRTQGLTMEKRRLEVSDGGAWHMASTDRVSEETKVAAGFSLGVTLLIKDMIRESGDRGTNVLNFLINTCMFLASISIMLEDAKVPAHLITDHLCKIFKDAADAELLAEGDDGLHFLTKRFIESDWALWPQPAPTLPTAASAPSAACGTAAKSQGAMALPISWTPGSPGDCDFQAWEIFVMLQPRDAPAAAGGAWQLACYSILEQDTSCTVEGLLTGRSYDVRIRQVCSDPDATSPFAELGGAACVVDAVAAEAPANLTATSPGPYEVVASWDANIPWACIFQAWQVQVKSQAEDNWESGGLGCLSYDRDVTNCSASVGLGSNTPYDVRVRETCHDAAVNSPWLTLAFPGVSTPLPQSASAPQSLQVTQGSAFSIDMTWSAGDSGDCVFSAWSVELVAPDSLQQAIATCSSAPRLGVSCTATLQELNLIDTASSSPVAGTYHVRVQEICSDPYANSPWTQLDAAVILIDPSVPPSAPDAAAAGETWLALTWVPGFSSGQCSAIQWRVHWRRRVSGVPVEDWTTGSPCAALPCNAGHLILALEGVEVSGHTSSKP</sequence>
<dbReference type="SUPFAM" id="SSF49265">
    <property type="entry name" value="Fibronectin type III"/>
    <property type="match status" value="1"/>
</dbReference>
<reference evidence="1" key="1">
    <citation type="submission" date="2021-02" db="EMBL/GenBank/DDBJ databases">
        <authorList>
            <person name="Dougan E. K."/>
            <person name="Rhodes N."/>
            <person name="Thang M."/>
            <person name="Chan C."/>
        </authorList>
    </citation>
    <scope>NUCLEOTIDE SEQUENCE</scope>
</reference>
<dbReference type="AlphaFoldDB" id="A0A812L409"/>
<dbReference type="Gene3D" id="2.60.40.10">
    <property type="entry name" value="Immunoglobulins"/>
    <property type="match status" value="1"/>
</dbReference>
<dbReference type="InterPro" id="IPR036116">
    <property type="entry name" value="FN3_sf"/>
</dbReference>
<dbReference type="InterPro" id="IPR013783">
    <property type="entry name" value="Ig-like_fold"/>
</dbReference>
<dbReference type="InterPro" id="IPR003961">
    <property type="entry name" value="FN3_dom"/>
</dbReference>
<name>A0A812L409_9DINO</name>
<comment type="caution">
    <text evidence="1">The sequence shown here is derived from an EMBL/GenBank/DDBJ whole genome shotgun (WGS) entry which is preliminary data.</text>
</comment>
<evidence type="ECO:0000313" key="2">
    <source>
        <dbReference type="Proteomes" id="UP000604046"/>
    </source>
</evidence>
<gene>
    <name evidence="1" type="primary">ANKRD50</name>
    <name evidence="1" type="ORF">SNAT2548_LOCUS10674</name>
</gene>
<proteinExistence type="predicted"/>
<accession>A0A812L409</accession>
<keyword evidence="2" id="KW-1185">Reference proteome</keyword>
<dbReference type="Proteomes" id="UP000604046">
    <property type="component" value="Unassembled WGS sequence"/>
</dbReference>
<dbReference type="CDD" id="cd00063">
    <property type="entry name" value="FN3"/>
    <property type="match status" value="1"/>
</dbReference>
<protein>
    <submittedName>
        <fullName evidence="1">ANKRD50 protein</fullName>
    </submittedName>
</protein>
<dbReference type="EMBL" id="CAJNDS010000891">
    <property type="protein sequence ID" value="CAE7239747.1"/>
    <property type="molecule type" value="Genomic_DNA"/>
</dbReference>
<organism evidence="1 2">
    <name type="scientific">Symbiodinium natans</name>
    <dbReference type="NCBI Taxonomy" id="878477"/>
    <lineage>
        <taxon>Eukaryota</taxon>
        <taxon>Sar</taxon>
        <taxon>Alveolata</taxon>
        <taxon>Dinophyceae</taxon>
        <taxon>Suessiales</taxon>
        <taxon>Symbiodiniaceae</taxon>
        <taxon>Symbiodinium</taxon>
    </lineage>
</organism>
<dbReference type="OrthoDB" id="10605185at2759"/>
<evidence type="ECO:0000313" key="1">
    <source>
        <dbReference type="EMBL" id="CAE7239747.1"/>
    </source>
</evidence>